<evidence type="ECO:0000313" key="7">
    <source>
        <dbReference type="EMBL" id="MDX6807121.1"/>
    </source>
</evidence>
<comment type="caution">
    <text evidence="7">The sequence shown here is derived from an EMBL/GenBank/DDBJ whole genome shotgun (WGS) entry which is preliminary data.</text>
</comment>
<evidence type="ECO:0000256" key="2">
    <source>
        <dbReference type="ARBA" id="ARBA00022692"/>
    </source>
</evidence>
<dbReference type="Pfam" id="PF06271">
    <property type="entry name" value="RDD"/>
    <property type="match status" value="1"/>
</dbReference>
<proteinExistence type="predicted"/>
<keyword evidence="8" id="KW-1185">Reference proteome</keyword>
<name>A0ABU4RW68_9HYPH</name>
<dbReference type="InterPro" id="IPR010432">
    <property type="entry name" value="RDD"/>
</dbReference>
<accession>A0ABU4RW68</accession>
<dbReference type="RefSeq" id="WP_319845243.1">
    <property type="nucleotide sequence ID" value="NZ_JAXAFJ010000009.1"/>
</dbReference>
<gene>
    <name evidence="7" type="ORF">SCD90_13700</name>
</gene>
<keyword evidence="2 5" id="KW-0812">Transmembrane</keyword>
<evidence type="ECO:0000256" key="3">
    <source>
        <dbReference type="ARBA" id="ARBA00022989"/>
    </source>
</evidence>
<feature type="domain" description="RDD" evidence="6">
    <location>
        <begin position="20"/>
        <end position="139"/>
    </location>
</feature>
<evidence type="ECO:0000259" key="6">
    <source>
        <dbReference type="Pfam" id="PF06271"/>
    </source>
</evidence>
<dbReference type="Proteomes" id="UP001274321">
    <property type="component" value="Unassembled WGS sequence"/>
</dbReference>
<feature type="transmembrane region" description="Helical" evidence="5">
    <location>
        <begin position="55"/>
        <end position="77"/>
    </location>
</feature>
<protein>
    <submittedName>
        <fullName evidence="7">RDD family protein</fullName>
    </submittedName>
</protein>
<evidence type="ECO:0000313" key="8">
    <source>
        <dbReference type="Proteomes" id="UP001274321"/>
    </source>
</evidence>
<keyword evidence="4 5" id="KW-0472">Membrane</keyword>
<organism evidence="7 8">
    <name type="scientific">Terrihabitans rhizophilus</name>
    <dbReference type="NCBI Taxonomy" id="3092662"/>
    <lineage>
        <taxon>Bacteria</taxon>
        <taxon>Pseudomonadati</taxon>
        <taxon>Pseudomonadota</taxon>
        <taxon>Alphaproteobacteria</taxon>
        <taxon>Hyphomicrobiales</taxon>
        <taxon>Terrihabitans</taxon>
    </lineage>
</organism>
<sequence length="146" mass="15772">MSLAAEPLYDTRRFDGVRRKRIFAFLMDFTAVTLLSIGAGVLVFFLGIVTLGLAWGLYGVIFPIVAVIYSGFAVASYGGTPGMRIMGLVFRTESGEPAGFVTGAAHVVLFYVTVTFLTPLVLLVSLFNSRKRLLQDILIGATVENA</sequence>
<comment type="subcellular location">
    <subcellularLocation>
        <location evidence="1">Membrane</location>
        <topology evidence="1">Multi-pass membrane protein</topology>
    </subcellularLocation>
</comment>
<evidence type="ECO:0000256" key="1">
    <source>
        <dbReference type="ARBA" id="ARBA00004141"/>
    </source>
</evidence>
<keyword evidence="3 5" id="KW-1133">Transmembrane helix</keyword>
<evidence type="ECO:0000256" key="4">
    <source>
        <dbReference type="ARBA" id="ARBA00023136"/>
    </source>
</evidence>
<reference evidence="7 8" key="1">
    <citation type="submission" date="2023-11" db="EMBL/GenBank/DDBJ databases">
        <authorList>
            <person name="Bao R."/>
        </authorList>
    </citation>
    <scope>NUCLEOTIDE SEQUENCE [LARGE SCALE GENOMIC DNA]</scope>
    <source>
        <strain evidence="7 8">PJ23</strain>
    </source>
</reference>
<evidence type="ECO:0000256" key="5">
    <source>
        <dbReference type="SAM" id="Phobius"/>
    </source>
</evidence>
<dbReference type="EMBL" id="JAXAFJ010000009">
    <property type="protein sequence ID" value="MDX6807121.1"/>
    <property type="molecule type" value="Genomic_DNA"/>
</dbReference>
<feature type="transmembrane region" description="Helical" evidence="5">
    <location>
        <begin position="98"/>
        <end position="127"/>
    </location>
</feature>
<feature type="transmembrane region" description="Helical" evidence="5">
    <location>
        <begin position="22"/>
        <end position="49"/>
    </location>
</feature>